<evidence type="ECO:0000313" key="6">
    <source>
        <dbReference type="EMBL" id="MFC3677223.1"/>
    </source>
</evidence>
<dbReference type="Proteomes" id="UP001595711">
    <property type="component" value="Unassembled WGS sequence"/>
</dbReference>
<accession>A0ABV7VI99</accession>
<dbReference type="SMART" id="SM00862">
    <property type="entry name" value="Trans_reg_C"/>
    <property type="match status" value="1"/>
</dbReference>
<evidence type="ECO:0000313" key="7">
    <source>
        <dbReference type="Proteomes" id="UP001595711"/>
    </source>
</evidence>
<dbReference type="Gene3D" id="6.10.250.690">
    <property type="match status" value="1"/>
</dbReference>
<comment type="caution">
    <text evidence="6">The sequence shown here is derived from an EMBL/GenBank/DDBJ whole genome shotgun (WGS) entry which is preliminary data.</text>
</comment>
<evidence type="ECO:0000259" key="4">
    <source>
        <dbReference type="PROSITE" id="PS50110"/>
    </source>
</evidence>
<feature type="modified residue" description="4-aspartylphosphate" evidence="2">
    <location>
        <position position="51"/>
    </location>
</feature>
<evidence type="ECO:0000256" key="1">
    <source>
        <dbReference type="ARBA" id="ARBA00023125"/>
    </source>
</evidence>
<feature type="DNA-binding region" description="OmpR/PhoB-type" evidence="3">
    <location>
        <begin position="124"/>
        <end position="221"/>
    </location>
</feature>
<dbReference type="SUPFAM" id="SSF52172">
    <property type="entry name" value="CheY-like"/>
    <property type="match status" value="1"/>
</dbReference>
<protein>
    <submittedName>
        <fullName evidence="6">Response regulator</fullName>
    </submittedName>
</protein>
<organism evidence="6 7">
    <name type="scientific">Ferrovibrio xuzhouensis</name>
    <dbReference type="NCBI Taxonomy" id="1576914"/>
    <lineage>
        <taxon>Bacteria</taxon>
        <taxon>Pseudomonadati</taxon>
        <taxon>Pseudomonadota</taxon>
        <taxon>Alphaproteobacteria</taxon>
        <taxon>Rhodospirillales</taxon>
        <taxon>Rhodospirillaceae</taxon>
        <taxon>Ferrovibrio</taxon>
    </lineage>
</organism>
<keyword evidence="7" id="KW-1185">Reference proteome</keyword>
<dbReference type="Pfam" id="PF00072">
    <property type="entry name" value="Response_reg"/>
    <property type="match status" value="1"/>
</dbReference>
<dbReference type="SUPFAM" id="SSF46894">
    <property type="entry name" value="C-terminal effector domain of the bipartite response regulators"/>
    <property type="match status" value="1"/>
</dbReference>
<dbReference type="PANTHER" id="PTHR48111:SF36">
    <property type="entry name" value="TRANSCRIPTIONAL REGULATORY PROTEIN CUTR"/>
    <property type="match status" value="1"/>
</dbReference>
<keyword evidence="1 3" id="KW-0238">DNA-binding</keyword>
<dbReference type="InterPro" id="IPR036388">
    <property type="entry name" value="WH-like_DNA-bd_sf"/>
</dbReference>
<gene>
    <name evidence="6" type="ORF">ACFOOQ_16825</name>
</gene>
<dbReference type="InterPro" id="IPR011006">
    <property type="entry name" value="CheY-like_superfamily"/>
</dbReference>
<dbReference type="PROSITE" id="PS51755">
    <property type="entry name" value="OMPR_PHOB"/>
    <property type="match status" value="1"/>
</dbReference>
<feature type="domain" description="OmpR/PhoB-type" evidence="5">
    <location>
        <begin position="124"/>
        <end position="221"/>
    </location>
</feature>
<dbReference type="InterPro" id="IPR016032">
    <property type="entry name" value="Sig_transdc_resp-reg_C-effctor"/>
</dbReference>
<dbReference type="InterPro" id="IPR039420">
    <property type="entry name" value="WalR-like"/>
</dbReference>
<evidence type="ECO:0000256" key="3">
    <source>
        <dbReference type="PROSITE-ProRule" id="PRU01091"/>
    </source>
</evidence>
<dbReference type="Gene3D" id="1.10.10.10">
    <property type="entry name" value="Winged helix-like DNA-binding domain superfamily/Winged helix DNA-binding domain"/>
    <property type="match status" value="1"/>
</dbReference>
<dbReference type="InterPro" id="IPR001867">
    <property type="entry name" value="OmpR/PhoB-type_DNA-bd"/>
</dbReference>
<reference evidence="7" key="1">
    <citation type="journal article" date="2019" name="Int. J. Syst. Evol. Microbiol.">
        <title>The Global Catalogue of Microorganisms (GCM) 10K type strain sequencing project: providing services to taxonomists for standard genome sequencing and annotation.</title>
        <authorList>
            <consortium name="The Broad Institute Genomics Platform"/>
            <consortium name="The Broad Institute Genome Sequencing Center for Infectious Disease"/>
            <person name="Wu L."/>
            <person name="Ma J."/>
        </authorList>
    </citation>
    <scope>NUCLEOTIDE SEQUENCE [LARGE SCALE GENOMIC DNA]</scope>
    <source>
        <strain evidence="7">KCTC 42182</strain>
    </source>
</reference>
<evidence type="ECO:0000259" key="5">
    <source>
        <dbReference type="PROSITE" id="PS51755"/>
    </source>
</evidence>
<dbReference type="RefSeq" id="WP_379728765.1">
    <property type="nucleotide sequence ID" value="NZ_JBHRYJ010000004.1"/>
</dbReference>
<feature type="domain" description="Response regulatory" evidence="4">
    <location>
        <begin position="2"/>
        <end position="116"/>
    </location>
</feature>
<dbReference type="PANTHER" id="PTHR48111">
    <property type="entry name" value="REGULATOR OF RPOS"/>
    <property type="match status" value="1"/>
</dbReference>
<dbReference type="Pfam" id="PF00486">
    <property type="entry name" value="Trans_reg_C"/>
    <property type="match status" value="1"/>
</dbReference>
<dbReference type="PROSITE" id="PS50110">
    <property type="entry name" value="RESPONSE_REGULATORY"/>
    <property type="match status" value="1"/>
</dbReference>
<proteinExistence type="predicted"/>
<sequence length="225" mass="24295">MRILLVEDQAALREPMAAGLRKVGFAVDAAASLAEADELLAVGAIDLMILDLGLPDGDGRVYLARLRRAGRRFPVLVVTARGGLDDRVGSLDDGADDYLVKPFEMAELAARCRALLRRPGGSLGVVLTCGPLTLDSVNSQATLLGETLPLTRREFDLLTLLLRRSGQVVSREMIVSALYEMGEEATPNAIEVIVSRLRKRLAAAPTLEIHTLRGIGYLLRERPAA</sequence>
<dbReference type="CDD" id="cd00383">
    <property type="entry name" value="trans_reg_C"/>
    <property type="match status" value="1"/>
</dbReference>
<evidence type="ECO:0000256" key="2">
    <source>
        <dbReference type="PROSITE-ProRule" id="PRU00169"/>
    </source>
</evidence>
<dbReference type="EMBL" id="JBHRYJ010000004">
    <property type="protein sequence ID" value="MFC3677223.1"/>
    <property type="molecule type" value="Genomic_DNA"/>
</dbReference>
<dbReference type="InterPro" id="IPR001789">
    <property type="entry name" value="Sig_transdc_resp-reg_receiver"/>
</dbReference>
<name>A0ABV7VI99_9PROT</name>
<keyword evidence="2" id="KW-0597">Phosphoprotein</keyword>
<dbReference type="Gene3D" id="3.40.50.2300">
    <property type="match status" value="1"/>
</dbReference>
<dbReference type="SMART" id="SM00448">
    <property type="entry name" value="REC"/>
    <property type="match status" value="1"/>
</dbReference>